<keyword evidence="3" id="KW-0804">Transcription</keyword>
<dbReference type="CDD" id="cd01392">
    <property type="entry name" value="HTH_LacI"/>
    <property type="match status" value="1"/>
</dbReference>
<evidence type="ECO:0000313" key="6">
    <source>
        <dbReference type="Proteomes" id="UP000052022"/>
    </source>
</evidence>
<keyword evidence="2" id="KW-0238">DNA-binding</keyword>
<dbReference type="Proteomes" id="UP000052022">
    <property type="component" value="Unassembled WGS sequence"/>
</dbReference>
<dbReference type="Gene3D" id="1.10.260.40">
    <property type="entry name" value="lambda repressor-like DNA-binding domains"/>
    <property type="match status" value="1"/>
</dbReference>
<evidence type="ECO:0000256" key="1">
    <source>
        <dbReference type="ARBA" id="ARBA00023015"/>
    </source>
</evidence>
<gene>
    <name evidence="5" type="primary">degA</name>
    <name evidence="5" type="ORF">TRM7557_02293</name>
</gene>
<dbReference type="SMART" id="SM00354">
    <property type="entry name" value="HTH_LACI"/>
    <property type="match status" value="1"/>
</dbReference>
<evidence type="ECO:0000313" key="5">
    <source>
        <dbReference type="EMBL" id="CUH79236.1"/>
    </source>
</evidence>
<dbReference type="STRING" id="928856.SAMN04488049_101425"/>
<dbReference type="RefSeq" id="WP_058290336.1">
    <property type="nucleotide sequence ID" value="NZ_CYSD01000037.1"/>
</dbReference>
<sequence length="336" mass="36139">MKKRANLRDVAQRAGVSVATVSRVMNTPARVSPDTRNRVEAAMSDLRFTPSAAARAINTGRTQTVAALLPTLANSTFARFADGLEARLGAFGLSLVVATTGEDPEVELARARQMLNIGAEAIIVTGASQSADFRAFVERHMVPTVSVSLFQQDAWLPTIGYDNQKAVLLALDHLMQLGHHKIAVVHGPHGHNDRTRIRLEALKQAEVAANGALTFRYFEAPFSVQGGSEAAARLLAQRGDETAVLAFTDVLAGGVIHRLHSLGLKVPQDFSVVGMEDLPSSASLYPPLTTVHLPVRRMGEQAAEALAQWLDNGIRPDHQELPIELAARSSSVARQT</sequence>
<dbReference type="SUPFAM" id="SSF53822">
    <property type="entry name" value="Periplasmic binding protein-like I"/>
    <property type="match status" value="1"/>
</dbReference>
<name>A0A0P1GD08_9RHOB</name>
<dbReference type="PANTHER" id="PTHR30146:SF138">
    <property type="entry name" value="TRANSCRIPTIONAL REGULATORY PROTEIN"/>
    <property type="match status" value="1"/>
</dbReference>
<dbReference type="GO" id="GO:0003700">
    <property type="term" value="F:DNA-binding transcription factor activity"/>
    <property type="evidence" value="ECO:0007669"/>
    <property type="project" value="TreeGrafter"/>
</dbReference>
<evidence type="ECO:0000259" key="4">
    <source>
        <dbReference type="PROSITE" id="PS50932"/>
    </source>
</evidence>
<dbReference type="PROSITE" id="PS50932">
    <property type="entry name" value="HTH_LACI_2"/>
    <property type="match status" value="1"/>
</dbReference>
<feature type="domain" description="HTH lacI-type" evidence="4">
    <location>
        <begin position="5"/>
        <end position="59"/>
    </location>
</feature>
<reference evidence="5 6" key="1">
    <citation type="submission" date="2015-09" db="EMBL/GenBank/DDBJ databases">
        <authorList>
            <consortium name="Swine Surveillance"/>
        </authorList>
    </citation>
    <scope>NUCLEOTIDE SEQUENCE [LARGE SCALE GENOMIC DNA]</scope>
    <source>
        <strain evidence="5 6">CECT 7557</strain>
    </source>
</reference>
<dbReference type="SUPFAM" id="SSF47413">
    <property type="entry name" value="lambda repressor-like DNA-binding domains"/>
    <property type="match status" value="1"/>
</dbReference>
<proteinExistence type="predicted"/>
<evidence type="ECO:0000256" key="2">
    <source>
        <dbReference type="ARBA" id="ARBA00023125"/>
    </source>
</evidence>
<keyword evidence="1" id="KW-0805">Transcription regulation</keyword>
<dbReference type="PANTHER" id="PTHR30146">
    <property type="entry name" value="LACI-RELATED TRANSCRIPTIONAL REPRESSOR"/>
    <property type="match status" value="1"/>
</dbReference>
<dbReference type="OrthoDB" id="60111at2"/>
<keyword evidence="6" id="KW-1185">Reference proteome</keyword>
<dbReference type="InterPro" id="IPR028082">
    <property type="entry name" value="Peripla_BP_I"/>
</dbReference>
<dbReference type="Pfam" id="PF00356">
    <property type="entry name" value="LacI"/>
    <property type="match status" value="1"/>
</dbReference>
<dbReference type="EMBL" id="CYSD01000037">
    <property type="protein sequence ID" value="CUH79236.1"/>
    <property type="molecule type" value="Genomic_DNA"/>
</dbReference>
<organism evidence="5 6">
    <name type="scientific">Tritonibacter multivorans</name>
    <dbReference type="NCBI Taxonomy" id="928856"/>
    <lineage>
        <taxon>Bacteria</taxon>
        <taxon>Pseudomonadati</taxon>
        <taxon>Pseudomonadota</taxon>
        <taxon>Alphaproteobacteria</taxon>
        <taxon>Rhodobacterales</taxon>
        <taxon>Paracoccaceae</taxon>
        <taxon>Tritonibacter</taxon>
    </lineage>
</organism>
<dbReference type="AlphaFoldDB" id="A0A0P1GD08"/>
<evidence type="ECO:0000256" key="3">
    <source>
        <dbReference type="ARBA" id="ARBA00023163"/>
    </source>
</evidence>
<dbReference type="Pfam" id="PF13377">
    <property type="entry name" value="Peripla_BP_3"/>
    <property type="match status" value="1"/>
</dbReference>
<dbReference type="InterPro" id="IPR000843">
    <property type="entry name" value="HTH_LacI"/>
</dbReference>
<dbReference type="Gene3D" id="3.40.50.2300">
    <property type="match status" value="2"/>
</dbReference>
<dbReference type="PRINTS" id="PR00036">
    <property type="entry name" value="HTHLACI"/>
</dbReference>
<dbReference type="InterPro" id="IPR010982">
    <property type="entry name" value="Lambda_DNA-bd_dom_sf"/>
</dbReference>
<dbReference type="GO" id="GO:0000976">
    <property type="term" value="F:transcription cis-regulatory region binding"/>
    <property type="evidence" value="ECO:0007669"/>
    <property type="project" value="TreeGrafter"/>
</dbReference>
<accession>A0A0P1GD08</accession>
<protein>
    <submittedName>
        <fullName evidence="5">Degradation activator</fullName>
    </submittedName>
</protein>
<dbReference type="PROSITE" id="PS00356">
    <property type="entry name" value="HTH_LACI_1"/>
    <property type="match status" value="1"/>
</dbReference>
<dbReference type="InterPro" id="IPR046335">
    <property type="entry name" value="LacI/GalR-like_sensor"/>
</dbReference>